<organism evidence="4 5">
    <name type="scientific">Fodinibacter luteus</name>
    <dbReference type="NCBI Taxonomy" id="552064"/>
    <lineage>
        <taxon>Bacteria</taxon>
        <taxon>Bacillati</taxon>
        <taxon>Actinomycetota</taxon>
        <taxon>Actinomycetes</taxon>
        <taxon>Micrococcales</taxon>
        <taxon>Intrasporangiaceae</taxon>
        <taxon>Fodinibacter (ex Wang et al. 2009)</taxon>
    </lineage>
</organism>
<evidence type="ECO:0000313" key="4">
    <source>
        <dbReference type="EMBL" id="GAA4408055.1"/>
    </source>
</evidence>
<evidence type="ECO:0000313" key="5">
    <source>
        <dbReference type="Proteomes" id="UP001500945"/>
    </source>
</evidence>
<dbReference type="PANTHER" id="PTHR46825">
    <property type="entry name" value="D-ALANYL-D-ALANINE-CARBOXYPEPTIDASE/ENDOPEPTIDASE AMPH"/>
    <property type="match status" value="1"/>
</dbReference>
<name>A0ABP8KJN6_9MICO</name>
<feature type="domain" description="Beta-lactamase-related" evidence="3">
    <location>
        <begin position="92"/>
        <end position="404"/>
    </location>
</feature>
<evidence type="ECO:0000256" key="2">
    <source>
        <dbReference type="SAM" id="Phobius"/>
    </source>
</evidence>
<feature type="transmembrane region" description="Helical" evidence="2">
    <location>
        <begin position="438"/>
        <end position="457"/>
    </location>
</feature>
<dbReference type="InterPro" id="IPR012338">
    <property type="entry name" value="Beta-lactam/transpept-like"/>
</dbReference>
<dbReference type="Gene3D" id="3.40.710.10">
    <property type="entry name" value="DD-peptidase/beta-lactamase superfamily"/>
    <property type="match status" value="1"/>
</dbReference>
<keyword evidence="2" id="KW-0472">Membrane</keyword>
<sequence length="560" mass="57406">MVAAPAAASGLVPRARTIAGLPLVVLLLALGPAAGAGPAAGTGAAVDGGTAVDAGIVADAGPVATAPGTAPIRAPGPVVDEQRLAAVEAYLEEERVALGVPGMAAVLVSGGEPVLEVGLGTADDVGTPVTPTTPFLIASLSKSVTALAVARLVEDGAVDPDLPVTTYLPELAPGGDTVTVTDLLSHRAGPTTRDGLDSFSGGTGSTLEGNVERLADELRPSAFAYTNAGYDVLALLVERVSGRDYEEFLGAEVFGPLGMTASTTDPGVAQEAGLALGHYRWLALGYRPERPRMPDGMVGSFRMFSSARDLGLLLAAHLGEAPAFTAASWEWLHTGADTGSGSGYGGGLVVLPADPAADDPLLQREVLAHDGASLAYRSMMWMVPEDDLGFVVLANANDTTDEGQLVRVAYNVQRLLLGVPLAEREPPPDPLYRWGKQALALLVVVQVGLGLVALRAVRRRSGGGRWRRVDRVVVLLAGLVDVAAVMAFLVVVPALVDTPVRVVLQSPDLRLLATVAVLAAVLGVVRLVLLARSRPTRPRSSTAQAQPASSTPPGTSAVGS</sequence>
<keyword evidence="2" id="KW-0812">Transmembrane</keyword>
<reference evidence="5" key="1">
    <citation type="journal article" date="2019" name="Int. J. Syst. Evol. Microbiol.">
        <title>The Global Catalogue of Microorganisms (GCM) 10K type strain sequencing project: providing services to taxonomists for standard genome sequencing and annotation.</title>
        <authorList>
            <consortium name="The Broad Institute Genomics Platform"/>
            <consortium name="The Broad Institute Genome Sequencing Center for Infectious Disease"/>
            <person name="Wu L."/>
            <person name="Ma J."/>
        </authorList>
    </citation>
    <scope>NUCLEOTIDE SEQUENCE [LARGE SCALE GENOMIC DNA]</scope>
    <source>
        <strain evidence="5">JCM 17809</strain>
    </source>
</reference>
<dbReference type="EMBL" id="BAABGM010000015">
    <property type="protein sequence ID" value="GAA4408055.1"/>
    <property type="molecule type" value="Genomic_DNA"/>
</dbReference>
<dbReference type="RefSeq" id="WP_345206399.1">
    <property type="nucleotide sequence ID" value="NZ_BAABGM010000015.1"/>
</dbReference>
<feature type="region of interest" description="Disordered" evidence="1">
    <location>
        <begin position="538"/>
        <end position="560"/>
    </location>
</feature>
<dbReference type="InterPro" id="IPR050491">
    <property type="entry name" value="AmpC-like"/>
</dbReference>
<dbReference type="Pfam" id="PF00144">
    <property type="entry name" value="Beta-lactamase"/>
    <property type="match status" value="1"/>
</dbReference>
<protein>
    <recommendedName>
        <fullName evidence="3">Beta-lactamase-related domain-containing protein</fullName>
    </recommendedName>
</protein>
<dbReference type="Proteomes" id="UP001500945">
    <property type="component" value="Unassembled WGS sequence"/>
</dbReference>
<proteinExistence type="predicted"/>
<keyword evidence="2" id="KW-1133">Transmembrane helix</keyword>
<keyword evidence="5" id="KW-1185">Reference proteome</keyword>
<feature type="transmembrane region" description="Helical" evidence="2">
    <location>
        <begin position="511"/>
        <end position="531"/>
    </location>
</feature>
<feature type="transmembrane region" description="Helical" evidence="2">
    <location>
        <begin position="469"/>
        <end position="491"/>
    </location>
</feature>
<dbReference type="PANTHER" id="PTHR46825:SF9">
    <property type="entry name" value="BETA-LACTAMASE-RELATED DOMAIN-CONTAINING PROTEIN"/>
    <property type="match status" value="1"/>
</dbReference>
<dbReference type="InterPro" id="IPR001466">
    <property type="entry name" value="Beta-lactam-related"/>
</dbReference>
<accession>A0ABP8KJN6</accession>
<evidence type="ECO:0000256" key="1">
    <source>
        <dbReference type="SAM" id="MobiDB-lite"/>
    </source>
</evidence>
<dbReference type="SUPFAM" id="SSF56601">
    <property type="entry name" value="beta-lactamase/transpeptidase-like"/>
    <property type="match status" value="1"/>
</dbReference>
<comment type="caution">
    <text evidence="4">The sequence shown here is derived from an EMBL/GenBank/DDBJ whole genome shotgun (WGS) entry which is preliminary data.</text>
</comment>
<gene>
    <name evidence="4" type="ORF">GCM10023168_24860</name>
</gene>
<evidence type="ECO:0000259" key="3">
    <source>
        <dbReference type="Pfam" id="PF00144"/>
    </source>
</evidence>
<feature type="compositionally biased region" description="Low complexity" evidence="1">
    <location>
        <begin position="538"/>
        <end position="553"/>
    </location>
</feature>